<keyword evidence="1" id="KW-0812">Transmembrane</keyword>
<dbReference type="SMART" id="SM00255">
    <property type="entry name" value="TIR"/>
    <property type="match status" value="1"/>
</dbReference>
<reference evidence="3" key="1">
    <citation type="journal article" date="2021" name="Genome Biol. Evol.">
        <title>A High-Quality Reference Genome for a Parasitic Bivalve with Doubly Uniparental Inheritance (Bivalvia: Unionida).</title>
        <authorList>
            <person name="Smith C.H."/>
        </authorList>
    </citation>
    <scope>NUCLEOTIDE SEQUENCE</scope>
    <source>
        <strain evidence="3">CHS0354</strain>
    </source>
</reference>
<keyword evidence="1" id="KW-0472">Membrane</keyword>
<dbReference type="PANTHER" id="PTHR16253:SF0">
    <property type="entry name" value="TETRATRICOPEPTIDE REPEAT PROTEIN 22"/>
    <property type="match status" value="1"/>
</dbReference>
<dbReference type="GO" id="GO:0007165">
    <property type="term" value="P:signal transduction"/>
    <property type="evidence" value="ECO:0007669"/>
    <property type="project" value="InterPro"/>
</dbReference>
<keyword evidence="1" id="KW-1133">Transmembrane helix</keyword>
<dbReference type="EMBL" id="JAEAOA010001797">
    <property type="protein sequence ID" value="KAK3597597.1"/>
    <property type="molecule type" value="Genomic_DNA"/>
</dbReference>
<reference evidence="3" key="3">
    <citation type="submission" date="2023-05" db="EMBL/GenBank/DDBJ databases">
        <authorList>
            <person name="Smith C.H."/>
        </authorList>
    </citation>
    <scope>NUCLEOTIDE SEQUENCE</scope>
    <source>
        <strain evidence="3">CHS0354</strain>
        <tissue evidence="3">Mantle</tissue>
    </source>
</reference>
<proteinExistence type="predicted"/>
<feature type="transmembrane region" description="Helical" evidence="1">
    <location>
        <begin position="294"/>
        <end position="312"/>
    </location>
</feature>
<reference evidence="3" key="2">
    <citation type="journal article" date="2021" name="Genome Biol. Evol.">
        <title>Developing a high-quality reference genome for a parasitic bivalve with doubly uniparental inheritance (Bivalvia: Unionida).</title>
        <authorList>
            <person name="Smith C.H."/>
        </authorList>
    </citation>
    <scope>NUCLEOTIDE SEQUENCE</scope>
    <source>
        <strain evidence="3">CHS0354</strain>
        <tissue evidence="3">Mantle</tissue>
    </source>
</reference>
<sequence>MEVEVIIDELPRDTAVKHRTKETIPLSPDKKFHIFFAYRDIERDKFWVKSVIDKFEKEYGYTCYDHERDFLPGTKVMDNIKDGVMNSEKVVVVFSKESIDSYYVSLEAEMAYQLSLEKRKNLLIPVLLDDCDVPEEYKLLTYIDAREGVEEITWWPKLMKSLESAKETSRPQYHVKKNSVAGNFKVLGDKTFAVYKICTMETKCNYIQCSMQGDSKYVPAEMRLDALGVPADIIRKAYKELLQSPRVLCRQKCWIAANIWTVLSFFGYFFPFGRFFQFVISCIDSPPCTIGVDFYFWIGFFILVPVCVFFGCKKYYLKAGIPSAIHFAYN</sequence>
<dbReference type="PROSITE" id="PS50104">
    <property type="entry name" value="TIR"/>
    <property type="match status" value="1"/>
</dbReference>
<accession>A0AAE0ST81</accession>
<comment type="caution">
    <text evidence="3">The sequence shown here is derived from an EMBL/GenBank/DDBJ whole genome shotgun (WGS) entry which is preliminary data.</text>
</comment>
<evidence type="ECO:0000259" key="2">
    <source>
        <dbReference type="PROSITE" id="PS50104"/>
    </source>
</evidence>
<dbReference type="Gene3D" id="3.40.50.10140">
    <property type="entry name" value="Toll/interleukin-1 receptor homology (TIR) domain"/>
    <property type="match status" value="1"/>
</dbReference>
<feature type="domain" description="TIR" evidence="2">
    <location>
        <begin position="30"/>
        <end position="160"/>
    </location>
</feature>
<dbReference type="SUPFAM" id="SSF52200">
    <property type="entry name" value="Toll/Interleukin receptor TIR domain"/>
    <property type="match status" value="1"/>
</dbReference>
<organism evidence="3 4">
    <name type="scientific">Potamilus streckersoni</name>
    <dbReference type="NCBI Taxonomy" id="2493646"/>
    <lineage>
        <taxon>Eukaryota</taxon>
        <taxon>Metazoa</taxon>
        <taxon>Spiralia</taxon>
        <taxon>Lophotrochozoa</taxon>
        <taxon>Mollusca</taxon>
        <taxon>Bivalvia</taxon>
        <taxon>Autobranchia</taxon>
        <taxon>Heteroconchia</taxon>
        <taxon>Palaeoheterodonta</taxon>
        <taxon>Unionida</taxon>
        <taxon>Unionoidea</taxon>
        <taxon>Unionidae</taxon>
        <taxon>Ambleminae</taxon>
        <taxon>Lampsilini</taxon>
        <taxon>Potamilus</taxon>
    </lineage>
</organism>
<name>A0AAE0ST81_9BIVA</name>
<evidence type="ECO:0000313" key="3">
    <source>
        <dbReference type="EMBL" id="KAK3597597.1"/>
    </source>
</evidence>
<dbReference type="Proteomes" id="UP001195483">
    <property type="component" value="Unassembled WGS sequence"/>
</dbReference>
<evidence type="ECO:0000313" key="4">
    <source>
        <dbReference type="Proteomes" id="UP001195483"/>
    </source>
</evidence>
<dbReference type="InterPro" id="IPR000157">
    <property type="entry name" value="TIR_dom"/>
</dbReference>
<dbReference type="AlphaFoldDB" id="A0AAE0ST81"/>
<protein>
    <recommendedName>
        <fullName evidence="2">TIR domain-containing protein</fullName>
    </recommendedName>
</protein>
<keyword evidence="4" id="KW-1185">Reference proteome</keyword>
<dbReference type="PRINTS" id="PR01537">
    <property type="entry name" value="INTRLKN1R1F"/>
</dbReference>
<dbReference type="InterPro" id="IPR035897">
    <property type="entry name" value="Toll_tir_struct_dom_sf"/>
</dbReference>
<dbReference type="InterPro" id="IPR042342">
    <property type="entry name" value="TTC22"/>
</dbReference>
<dbReference type="Pfam" id="PF13676">
    <property type="entry name" value="TIR_2"/>
    <property type="match status" value="1"/>
</dbReference>
<gene>
    <name evidence="3" type="ORF">CHS0354_030141</name>
</gene>
<dbReference type="PANTHER" id="PTHR16253">
    <property type="entry name" value="TETRATRICOPEPTIDE REPEAT PROTEIN 22"/>
    <property type="match status" value="1"/>
</dbReference>
<evidence type="ECO:0000256" key="1">
    <source>
        <dbReference type="SAM" id="Phobius"/>
    </source>
</evidence>
<feature type="transmembrane region" description="Helical" evidence="1">
    <location>
        <begin position="253"/>
        <end position="270"/>
    </location>
</feature>